<proteinExistence type="predicted"/>
<accession>A0A8S5V1M9</accession>
<organism evidence="1">
    <name type="scientific">Myoviridae sp. ctJ2i1</name>
    <dbReference type="NCBI Taxonomy" id="2825079"/>
    <lineage>
        <taxon>Viruses</taxon>
        <taxon>Duplodnaviria</taxon>
        <taxon>Heunggongvirae</taxon>
        <taxon>Uroviricota</taxon>
        <taxon>Caudoviricetes</taxon>
    </lineage>
</organism>
<reference evidence="1" key="1">
    <citation type="journal article" date="2021" name="Proc. Natl. Acad. Sci. U.S.A.">
        <title>A Catalog of Tens of Thousands of Viruses from Human Metagenomes Reveals Hidden Associations with Chronic Diseases.</title>
        <authorList>
            <person name="Tisza M.J."/>
            <person name="Buck C.B."/>
        </authorList>
    </citation>
    <scope>NUCLEOTIDE SEQUENCE</scope>
    <source>
        <strain evidence="1">CtJ2i1</strain>
    </source>
</reference>
<protein>
    <submittedName>
        <fullName evidence="1">Uncharacterized protein</fullName>
    </submittedName>
</protein>
<evidence type="ECO:0000313" key="1">
    <source>
        <dbReference type="EMBL" id="DAG00656.1"/>
    </source>
</evidence>
<name>A0A8S5V1M9_9CAUD</name>
<sequence>MEELLDTREELNKTVSEMNRIVKDIIKVAEKSNKEEQSKILVLSQLLNKTKELIDTVETPKRDLDAALNQQRRYLLLDMEDRIRRSEQDILERIEFFLKCERSTNGL</sequence>
<dbReference type="EMBL" id="BK016182">
    <property type="protein sequence ID" value="DAG00656.1"/>
    <property type="molecule type" value="Genomic_DNA"/>
</dbReference>